<dbReference type="Proteomes" id="UP000000542">
    <property type="component" value="Chromosome 9"/>
</dbReference>
<keyword evidence="3" id="KW-1185">Reference proteome</keyword>
<feature type="region of interest" description="Disordered" evidence="1">
    <location>
        <begin position="128"/>
        <end position="149"/>
    </location>
</feature>
<protein>
    <submittedName>
        <fullName evidence="2">Uncharacterized protein</fullName>
    </submittedName>
</protein>
<organism evidence="2 3">
    <name type="scientific">Leishmania major</name>
    <dbReference type="NCBI Taxonomy" id="5664"/>
    <lineage>
        <taxon>Eukaryota</taxon>
        <taxon>Discoba</taxon>
        <taxon>Euglenozoa</taxon>
        <taxon>Kinetoplastea</taxon>
        <taxon>Metakinetoplastina</taxon>
        <taxon>Trypanosomatida</taxon>
        <taxon>Trypanosomatidae</taxon>
        <taxon>Leishmaniinae</taxon>
        <taxon>Leishmania</taxon>
    </lineage>
</organism>
<dbReference type="eggNOG" id="ENOG502SKFF">
    <property type="taxonomic scope" value="Eukaryota"/>
</dbReference>
<dbReference type="GeneID" id="5649462"/>
<feature type="region of interest" description="Disordered" evidence="1">
    <location>
        <begin position="199"/>
        <end position="227"/>
    </location>
</feature>
<accession>Q4QHZ1</accession>
<evidence type="ECO:0000313" key="3">
    <source>
        <dbReference type="Proteomes" id="UP000000542"/>
    </source>
</evidence>
<sequence>MVRVGAKRERPCILVLHVALRAAAGPAREGPQRGREEGTSLSTSPRERFIWKTSATAEVYAKAVLRSIRAYWQLLGGVRYAGSDALTLVSAVWQDIDDAALGATAAARAGGSVEGASQSASPLASNIITGAKRSKQQQPRQQRMRASRRRSGVLRCAVNLSRSVYGDAGAAHVLRASCACVTEATVAVPVSQLVADDGAATVAADASKDDGRKRRRGRTEEDVEDVMQQTCHAAVHVTRVENVLPSRQRR</sequence>
<dbReference type="KEGG" id="lma:LMJF_09_0345"/>
<evidence type="ECO:0000256" key="1">
    <source>
        <dbReference type="SAM" id="MobiDB-lite"/>
    </source>
</evidence>
<gene>
    <name evidence="2" type="ORF">LMJF_09_0345</name>
</gene>
<dbReference type="EMBL" id="FR796405">
    <property type="protein sequence ID" value="CAJ02450.1"/>
    <property type="molecule type" value="Genomic_DNA"/>
</dbReference>
<dbReference type="HOGENOM" id="CLU_1113135_0_0_1"/>
<dbReference type="VEuPathDB" id="TriTrypDB:LMJLV39_090009000"/>
<reference evidence="2 3" key="1">
    <citation type="journal article" date="2005" name="Science">
        <title>The genome of the kinetoplastid parasite, Leishmania major.</title>
        <authorList>
            <person name="Ivens A.C."/>
            <person name="Peacock C.S."/>
            <person name="Worthey E.A."/>
            <person name="Murphy L."/>
            <person name="Aggarwal G."/>
            <person name="Berriman M."/>
            <person name="Sisk E."/>
            <person name="Rajandream M.A."/>
            <person name="Adlem E."/>
            <person name="Aert R."/>
            <person name="Anupama A."/>
            <person name="Apostolou Z."/>
            <person name="Attipoe P."/>
            <person name="Bason N."/>
            <person name="Bauser C."/>
            <person name="Beck A."/>
            <person name="Beverley S.M."/>
            <person name="Bianchettin G."/>
            <person name="Borzym K."/>
            <person name="Bothe G."/>
            <person name="Bruschi C.V."/>
            <person name="Collins M."/>
            <person name="Cadag E."/>
            <person name="Ciarloni L."/>
            <person name="Clayton C."/>
            <person name="Coulson R.M."/>
            <person name="Cronin A."/>
            <person name="Cruz A.K."/>
            <person name="Davies R.M."/>
            <person name="De Gaudenzi J."/>
            <person name="Dobson D.E."/>
            <person name="Duesterhoeft A."/>
            <person name="Fazelina G."/>
            <person name="Fosker N."/>
            <person name="Frasch A.C."/>
            <person name="Fraser A."/>
            <person name="Fuchs M."/>
            <person name="Gabel C."/>
            <person name="Goble A."/>
            <person name="Goffeau A."/>
            <person name="Harris D."/>
            <person name="Hertz-Fowler C."/>
            <person name="Hilbert H."/>
            <person name="Horn D."/>
            <person name="Huang Y."/>
            <person name="Klages S."/>
            <person name="Knights A."/>
            <person name="Kube M."/>
            <person name="Larke N."/>
            <person name="Litvin L."/>
            <person name="Lord A."/>
            <person name="Louie T."/>
            <person name="Marra M."/>
            <person name="Masuy D."/>
            <person name="Matthews K."/>
            <person name="Michaeli S."/>
            <person name="Mottram J.C."/>
            <person name="Muller-Auer S."/>
            <person name="Munden H."/>
            <person name="Nelson S."/>
            <person name="Norbertczak H."/>
            <person name="Oliver K."/>
            <person name="O'neil S."/>
            <person name="Pentony M."/>
            <person name="Pohl T.M."/>
            <person name="Price C."/>
            <person name="Purnelle B."/>
            <person name="Quail M.A."/>
            <person name="Rabbinowitsch E."/>
            <person name="Reinhardt R."/>
            <person name="Rieger M."/>
            <person name="Rinta J."/>
            <person name="Robben J."/>
            <person name="Robertson L."/>
            <person name="Ruiz J.C."/>
            <person name="Rutter S."/>
            <person name="Saunders D."/>
            <person name="Schafer M."/>
            <person name="Schein J."/>
            <person name="Schwartz D.C."/>
            <person name="Seeger K."/>
            <person name="Seyler A."/>
            <person name="Sharp S."/>
            <person name="Shin H."/>
            <person name="Sivam D."/>
            <person name="Squares R."/>
            <person name="Squares S."/>
            <person name="Tosato V."/>
            <person name="Vogt C."/>
            <person name="Volckaert G."/>
            <person name="Wambutt R."/>
            <person name="Warren T."/>
            <person name="Wedler H."/>
            <person name="Woodward J."/>
            <person name="Zhou S."/>
            <person name="Zimmermann W."/>
            <person name="Smith D.F."/>
            <person name="Blackwell J.M."/>
            <person name="Stuart K.D."/>
            <person name="Barrell B."/>
            <person name="Myler P.J."/>
        </authorList>
    </citation>
    <scope>NUCLEOTIDE SEQUENCE [LARGE SCALE GENOMIC DNA]</scope>
    <source>
        <strain evidence="3">MHOM/IL/81/Friedlin</strain>
    </source>
</reference>
<dbReference type="VEuPathDB" id="TriTrypDB:LMJFC_090009900"/>
<dbReference type="InParanoid" id="Q4QHZ1"/>
<dbReference type="VEuPathDB" id="TriTrypDB:LMJSD75_090008600"/>
<dbReference type="OMA" id="MQQTCHA"/>
<evidence type="ECO:0000313" key="2">
    <source>
        <dbReference type="EMBL" id="CAJ02450.1"/>
    </source>
</evidence>
<reference evidence="2 3" key="2">
    <citation type="journal article" date="2011" name="Genome Res.">
        <title>Chromosome and gene copy number variation allow major structural change between species and strains of Leishmania.</title>
        <authorList>
            <person name="Rogers M.B."/>
            <person name="Hilley J.D."/>
            <person name="Dickens N.J."/>
            <person name="Wilkes J."/>
            <person name="Bates P.A."/>
            <person name="Depledge D.P."/>
            <person name="Harris D."/>
            <person name="Her Y."/>
            <person name="Herzyk P."/>
            <person name="Imamura H."/>
            <person name="Otto T.D."/>
            <person name="Sanders M."/>
            <person name="Seeger K."/>
            <person name="Dujardin J.C."/>
            <person name="Berriman M."/>
            <person name="Smith D.F."/>
            <person name="Hertz-Fowler C."/>
            <person name="Mottram J.C."/>
        </authorList>
    </citation>
    <scope>NUCLEOTIDE SEQUENCE [LARGE SCALE GENOMIC DNA]</scope>
    <source>
        <strain evidence="3">MHOM/IL/81/Friedlin</strain>
    </source>
</reference>
<feature type="region of interest" description="Disordered" evidence="1">
    <location>
        <begin position="26"/>
        <end position="45"/>
    </location>
</feature>
<name>Q4QHZ1_LEIMA</name>
<dbReference type="VEuPathDB" id="TriTrypDB:LmjF.09.0345"/>
<dbReference type="RefSeq" id="XP_001681207.1">
    <property type="nucleotide sequence ID" value="XM_001681155.1"/>
</dbReference>
<proteinExistence type="predicted"/>
<dbReference type="AlphaFoldDB" id="Q4QHZ1"/>